<feature type="compositionally biased region" description="Polar residues" evidence="7">
    <location>
        <begin position="1"/>
        <end position="10"/>
    </location>
</feature>
<dbReference type="PANTHER" id="PTHR43856">
    <property type="entry name" value="CARDIOLIPIN HYDROLASE"/>
    <property type="match status" value="1"/>
</dbReference>
<dbReference type="RefSeq" id="WP_183584998.1">
    <property type="nucleotide sequence ID" value="NZ_JACHXJ010000005.1"/>
</dbReference>
<dbReference type="Pfam" id="PF13091">
    <property type="entry name" value="PLDc_2"/>
    <property type="match status" value="1"/>
</dbReference>
<keyword evidence="8" id="KW-0812">Transmembrane</keyword>
<dbReference type="CDD" id="cd09130">
    <property type="entry name" value="PLDc_unchar2_2"/>
    <property type="match status" value="1"/>
</dbReference>
<feature type="transmembrane region" description="Helical" evidence="8">
    <location>
        <begin position="32"/>
        <end position="53"/>
    </location>
</feature>
<keyword evidence="4" id="KW-0378">Hydrolase</keyword>
<dbReference type="EMBL" id="JACHXJ010000005">
    <property type="protein sequence ID" value="MBB3130821.1"/>
    <property type="molecule type" value="Genomic_DNA"/>
</dbReference>
<feature type="region of interest" description="Disordered" evidence="7">
    <location>
        <begin position="1"/>
        <end position="25"/>
    </location>
</feature>
<keyword evidence="6" id="KW-0443">Lipid metabolism</keyword>
<name>A0A839TWD8_9BACL</name>
<proteinExistence type="inferred from homology"/>
<accession>A0A839TWD8</accession>
<evidence type="ECO:0000256" key="7">
    <source>
        <dbReference type="SAM" id="MobiDB-lite"/>
    </source>
</evidence>
<dbReference type="SUPFAM" id="SSF56024">
    <property type="entry name" value="Phospholipase D/nuclease"/>
    <property type="match status" value="2"/>
</dbReference>
<evidence type="ECO:0000256" key="5">
    <source>
        <dbReference type="ARBA" id="ARBA00022963"/>
    </source>
</evidence>
<comment type="caution">
    <text evidence="10">The sequence shown here is derived from an EMBL/GenBank/DDBJ whole genome shotgun (WGS) entry which is preliminary data.</text>
</comment>
<comment type="similarity">
    <text evidence="2">Belongs to the phospholipase D family.</text>
</comment>
<dbReference type="Gene3D" id="3.30.870.10">
    <property type="entry name" value="Endonuclease Chain A"/>
    <property type="match status" value="2"/>
</dbReference>
<dbReference type="CDD" id="cd09129">
    <property type="entry name" value="PLDc_unchar2_1"/>
    <property type="match status" value="1"/>
</dbReference>
<dbReference type="AlphaFoldDB" id="A0A839TWD8"/>
<evidence type="ECO:0000313" key="11">
    <source>
        <dbReference type="Proteomes" id="UP000517523"/>
    </source>
</evidence>
<dbReference type="EC" id="3.1.4.4" evidence="3"/>
<keyword evidence="8" id="KW-1133">Transmembrane helix</keyword>
<dbReference type="GO" id="GO:0016042">
    <property type="term" value="P:lipid catabolic process"/>
    <property type="evidence" value="ECO:0007669"/>
    <property type="project" value="UniProtKB-KW"/>
</dbReference>
<protein>
    <recommendedName>
        <fullName evidence="3">phospholipase D</fullName>
        <ecNumber evidence="3">3.1.4.4</ecNumber>
    </recommendedName>
</protein>
<reference evidence="10 11" key="1">
    <citation type="submission" date="2020-08" db="EMBL/GenBank/DDBJ databases">
        <title>Genomic Encyclopedia of Type Strains, Phase III (KMG-III): the genomes of soil and plant-associated and newly described type strains.</title>
        <authorList>
            <person name="Whitman W."/>
        </authorList>
    </citation>
    <scope>NUCLEOTIDE SEQUENCE [LARGE SCALE GENOMIC DNA]</scope>
    <source>
        <strain evidence="10 11">CECT 5831</strain>
    </source>
</reference>
<dbReference type="InterPro" id="IPR051406">
    <property type="entry name" value="PLD_domain"/>
</dbReference>
<evidence type="ECO:0000256" key="6">
    <source>
        <dbReference type="ARBA" id="ARBA00023098"/>
    </source>
</evidence>
<dbReference type="GO" id="GO:0016891">
    <property type="term" value="F:RNA endonuclease activity producing 5'-phosphomonoesters, hydrolytic mechanism"/>
    <property type="evidence" value="ECO:0007669"/>
    <property type="project" value="TreeGrafter"/>
</dbReference>
<keyword evidence="8" id="KW-0472">Membrane</keyword>
<organism evidence="10 11">
    <name type="scientific">Paenibacillus rhizosphaerae</name>
    <dbReference type="NCBI Taxonomy" id="297318"/>
    <lineage>
        <taxon>Bacteria</taxon>
        <taxon>Bacillati</taxon>
        <taxon>Bacillota</taxon>
        <taxon>Bacilli</taxon>
        <taxon>Bacillales</taxon>
        <taxon>Paenibacillaceae</taxon>
        <taxon>Paenibacillus</taxon>
    </lineage>
</organism>
<keyword evidence="5" id="KW-0442">Lipid degradation</keyword>
<evidence type="ECO:0000259" key="9">
    <source>
        <dbReference type="Pfam" id="PF13091"/>
    </source>
</evidence>
<dbReference type="InterPro" id="IPR025202">
    <property type="entry name" value="PLD-like_dom"/>
</dbReference>
<comment type="catalytic activity">
    <reaction evidence="1">
        <text>a 1,2-diacyl-sn-glycero-3-phosphocholine + H2O = a 1,2-diacyl-sn-glycero-3-phosphate + choline + H(+)</text>
        <dbReference type="Rhea" id="RHEA:14445"/>
        <dbReference type="ChEBI" id="CHEBI:15354"/>
        <dbReference type="ChEBI" id="CHEBI:15377"/>
        <dbReference type="ChEBI" id="CHEBI:15378"/>
        <dbReference type="ChEBI" id="CHEBI:57643"/>
        <dbReference type="ChEBI" id="CHEBI:58608"/>
        <dbReference type="EC" id="3.1.4.4"/>
    </reaction>
</comment>
<dbReference type="PANTHER" id="PTHR43856:SF1">
    <property type="entry name" value="MITOCHONDRIAL CARDIOLIPIN HYDROLASE"/>
    <property type="match status" value="1"/>
</dbReference>
<feature type="domain" description="Phospholipase D-like" evidence="9">
    <location>
        <begin position="331"/>
        <end position="472"/>
    </location>
</feature>
<evidence type="ECO:0000256" key="8">
    <source>
        <dbReference type="SAM" id="Phobius"/>
    </source>
</evidence>
<dbReference type="Proteomes" id="UP000517523">
    <property type="component" value="Unassembled WGS sequence"/>
</dbReference>
<evidence type="ECO:0000256" key="2">
    <source>
        <dbReference type="ARBA" id="ARBA00008664"/>
    </source>
</evidence>
<dbReference type="GO" id="GO:0004630">
    <property type="term" value="F:phospholipase D activity"/>
    <property type="evidence" value="ECO:0007669"/>
    <property type="project" value="UniProtKB-EC"/>
</dbReference>
<evidence type="ECO:0000256" key="1">
    <source>
        <dbReference type="ARBA" id="ARBA00000798"/>
    </source>
</evidence>
<sequence length="509" mass="57708">MTHHISSQQAPEPYKARTAGRQPQGKSRKRRVLRWILAAACLLVLWLAGVIVYQTHKPLPPGISYESPLYHVDQVRFYRDLTYPDNQGQVIHEPQITNRIMQIVDESRQFLVIDLFLFNDYKHKGQKFPTVSKDLADKLIAHKKQYPQMQIVFITDPININYGSAPNPLLEAMKAAGIQVVVTDVDPLRDSNPIYSSVWRTFIQWFGQSGNGWIPNLMANEGPKVTARSYLKMLNVKANHRKVVVSEKTALVSSGNVHDASAYHSNIAFEVQGPIIGDILKGEQAAARLSGDYRLPVYAPASESAQRSTQGKIGIRYLTEGKIDKYTLLEINRAPQGSTLWMGMFYLADEKVMSALLDAADRGVNIRLLLDPNQNAFGQDKIGIPNRPVAKELTKRSEGRIAIRWYNTTEEQYHTKLMYISNPSGSSVIMGGSTNLTPRNLDNYNLENDLWISVPRGDALDRQVAGYFDRLWNNRDGHYSLDLSAYQEKSTWFKDFLFRVQKLLGFTTF</sequence>
<gene>
    <name evidence="10" type="ORF">FHS19_005540</name>
</gene>
<evidence type="ECO:0000313" key="10">
    <source>
        <dbReference type="EMBL" id="MBB3130821.1"/>
    </source>
</evidence>
<evidence type="ECO:0000256" key="3">
    <source>
        <dbReference type="ARBA" id="ARBA00012027"/>
    </source>
</evidence>
<evidence type="ECO:0000256" key="4">
    <source>
        <dbReference type="ARBA" id="ARBA00022801"/>
    </source>
</evidence>